<reference evidence="1" key="1">
    <citation type="submission" date="2014-11" db="EMBL/GenBank/DDBJ databases">
        <authorList>
            <person name="Amaro Gonzalez C."/>
        </authorList>
    </citation>
    <scope>NUCLEOTIDE SEQUENCE</scope>
</reference>
<protein>
    <submittedName>
        <fullName evidence="1">Uncharacterized protein</fullName>
    </submittedName>
</protein>
<proteinExistence type="predicted"/>
<dbReference type="AlphaFoldDB" id="A0A0E9PWD8"/>
<reference evidence="1" key="2">
    <citation type="journal article" date="2015" name="Fish Shellfish Immunol.">
        <title>Early steps in the European eel (Anguilla anguilla)-Vibrio vulnificus interaction in the gills: Role of the RtxA13 toxin.</title>
        <authorList>
            <person name="Callol A."/>
            <person name="Pajuelo D."/>
            <person name="Ebbesson L."/>
            <person name="Teles M."/>
            <person name="MacKenzie S."/>
            <person name="Amaro C."/>
        </authorList>
    </citation>
    <scope>NUCLEOTIDE SEQUENCE</scope>
</reference>
<dbReference type="EMBL" id="GBXM01099783">
    <property type="protein sequence ID" value="JAH08794.1"/>
    <property type="molecule type" value="Transcribed_RNA"/>
</dbReference>
<evidence type="ECO:0000313" key="1">
    <source>
        <dbReference type="EMBL" id="JAH08794.1"/>
    </source>
</evidence>
<name>A0A0E9PWD8_ANGAN</name>
<accession>A0A0E9PWD8</accession>
<organism evidence="1">
    <name type="scientific">Anguilla anguilla</name>
    <name type="common">European freshwater eel</name>
    <name type="synonym">Muraena anguilla</name>
    <dbReference type="NCBI Taxonomy" id="7936"/>
    <lineage>
        <taxon>Eukaryota</taxon>
        <taxon>Metazoa</taxon>
        <taxon>Chordata</taxon>
        <taxon>Craniata</taxon>
        <taxon>Vertebrata</taxon>
        <taxon>Euteleostomi</taxon>
        <taxon>Actinopterygii</taxon>
        <taxon>Neopterygii</taxon>
        <taxon>Teleostei</taxon>
        <taxon>Anguilliformes</taxon>
        <taxon>Anguillidae</taxon>
        <taxon>Anguilla</taxon>
    </lineage>
</organism>
<sequence>MKAIVKSLLVALTALLATDSAWSGV</sequence>